<evidence type="ECO:0000259" key="4">
    <source>
        <dbReference type="PROSITE" id="PS51186"/>
    </source>
</evidence>
<evidence type="ECO:0000256" key="1">
    <source>
        <dbReference type="ARBA" id="ARBA00022679"/>
    </source>
</evidence>
<reference evidence="5 6" key="1">
    <citation type="submission" date="2020-11" db="EMBL/GenBank/DDBJ databases">
        <title>WGS of Herminiimonas contaminans strain Marseille-Q4544 isolated from planarians Schmidtea mediterranea.</title>
        <authorList>
            <person name="Kangale L."/>
        </authorList>
    </citation>
    <scope>NUCLEOTIDE SEQUENCE [LARGE SCALE GENOMIC DNA]</scope>
    <source>
        <strain evidence="5 6">Marseille-Q4544</strain>
    </source>
</reference>
<keyword evidence="2" id="KW-0012">Acyltransferase</keyword>
<dbReference type="PANTHER" id="PTHR43877">
    <property type="entry name" value="AMINOALKYLPHOSPHONATE N-ACETYLTRANSFERASE-RELATED-RELATED"/>
    <property type="match status" value="1"/>
</dbReference>
<gene>
    <name evidence="5" type="ORF">IXC47_17785</name>
</gene>
<feature type="domain" description="N-acetyltransferase" evidence="4">
    <location>
        <begin position="8"/>
        <end position="149"/>
    </location>
</feature>
<evidence type="ECO:0000313" key="6">
    <source>
        <dbReference type="Proteomes" id="UP000657372"/>
    </source>
</evidence>
<organism evidence="5 6">
    <name type="scientific">Herminiimonas contaminans</name>
    <dbReference type="NCBI Taxonomy" id="1111140"/>
    <lineage>
        <taxon>Bacteria</taxon>
        <taxon>Pseudomonadati</taxon>
        <taxon>Pseudomonadota</taxon>
        <taxon>Betaproteobacteria</taxon>
        <taxon>Burkholderiales</taxon>
        <taxon>Oxalobacteraceae</taxon>
        <taxon>Herminiimonas</taxon>
    </lineage>
</organism>
<feature type="region of interest" description="Disordered" evidence="3">
    <location>
        <begin position="1"/>
        <end position="22"/>
    </location>
</feature>
<sequence>MNAHTQYISHSELQGSRAASPTQWRSDLAATMRQELNATLALDPANANQLLATANIGNDIVGMALVAIDNNPDVATPFASLDDLIVHPDHRGAGIGQQLIAWVEQQLLTRGIQRLFLESGAGNHDAHRYFHGLNFQTVSVVMMKELSHA</sequence>
<dbReference type="PROSITE" id="PS51186">
    <property type="entry name" value="GNAT"/>
    <property type="match status" value="1"/>
</dbReference>
<proteinExistence type="predicted"/>
<evidence type="ECO:0000256" key="3">
    <source>
        <dbReference type="SAM" id="MobiDB-lite"/>
    </source>
</evidence>
<dbReference type="InterPro" id="IPR016181">
    <property type="entry name" value="Acyl_CoA_acyltransferase"/>
</dbReference>
<dbReference type="RefSeq" id="WP_195876556.1">
    <property type="nucleotide sequence ID" value="NZ_JADOEL010000020.1"/>
</dbReference>
<dbReference type="InterPro" id="IPR000182">
    <property type="entry name" value="GNAT_dom"/>
</dbReference>
<evidence type="ECO:0000313" key="5">
    <source>
        <dbReference type="EMBL" id="MBF8179539.1"/>
    </source>
</evidence>
<dbReference type="CDD" id="cd04301">
    <property type="entry name" value="NAT_SF"/>
    <property type="match status" value="1"/>
</dbReference>
<accession>A0ABS0EXT1</accession>
<dbReference type="Gene3D" id="3.40.630.30">
    <property type="match status" value="1"/>
</dbReference>
<keyword evidence="6" id="KW-1185">Reference proteome</keyword>
<dbReference type="InterPro" id="IPR050832">
    <property type="entry name" value="Bact_Acetyltransf"/>
</dbReference>
<dbReference type="SUPFAM" id="SSF55729">
    <property type="entry name" value="Acyl-CoA N-acyltransferases (Nat)"/>
    <property type="match status" value="1"/>
</dbReference>
<name>A0ABS0EXT1_9BURK</name>
<dbReference type="Pfam" id="PF00583">
    <property type="entry name" value="Acetyltransf_1"/>
    <property type="match status" value="1"/>
</dbReference>
<dbReference type="EMBL" id="JADOEL010000020">
    <property type="protein sequence ID" value="MBF8179539.1"/>
    <property type="molecule type" value="Genomic_DNA"/>
</dbReference>
<protein>
    <submittedName>
        <fullName evidence="5">GNAT family N-acetyltransferase</fullName>
    </submittedName>
</protein>
<dbReference type="Proteomes" id="UP000657372">
    <property type="component" value="Unassembled WGS sequence"/>
</dbReference>
<keyword evidence="1" id="KW-0808">Transferase</keyword>
<comment type="caution">
    <text evidence="5">The sequence shown here is derived from an EMBL/GenBank/DDBJ whole genome shotgun (WGS) entry which is preliminary data.</text>
</comment>
<evidence type="ECO:0000256" key="2">
    <source>
        <dbReference type="ARBA" id="ARBA00023315"/>
    </source>
</evidence>